<accession>A0A6J7WJI2</accession>
<sequence>MIFGKAKQNTAFTTSVPAPIGGWNARDSLANMSPTDAVQLVNWFPTPTDVTMRKGYTVVSILPTSTGVQTISSITHVEDMATLTTAAAHGLSTGAYVSISGATPTDYNGVHKITVTGTTTFTYVTDTVPAGNATVVGTYLNQDDTPINTLMNYTKPISYNLFGAAGADIWDTKPNPAVKVFSGISSDKLQSVNMTNDAGTHYLIACNGVDPTMIYDGSVWFYIATTSTAAAISGISRTSPSNVATVTTSTAHNLVTGNKVTITASSESSFLGAHVITVTGANSFTFVSSGTSTVVGATGTYTVLGITGVNSKTFINVNLFKNRLYFTEKDTLNCWYLDPQSIGGVAKPLYFGGIARNGGYLQAMGTWTLDAGQGADDYAVFVTSMGEIIVYNGTDPDNADTWLLKGVWQLGQTFSRRCFFKWSGDLLLLTQDGLVPLSSALQSSRLDPRVNLTDKIYYAVSQAATIYYGNFGWQINYFASENMLILNIPISNGTEQYVMHTITKSWGRFTGIEAHVWEVSGDNDMHFGGNGYVGTFYTANADDENNITAAAQQAYSYFDSPGQLKRFTMVRPILQSSGGVPNVYCGLSTDFDTQINLGQVSFNPSSQNDGVWNISKWDKANWVGGLTTTKIWQGVTGLGFTGSINLNVAARNIELHWASTDYIMERGGVI</sequence>
<proteinExistence type="predicted"/>
<reference evidence="1" key="1">
    <citation type="submission" date="2020-05" db="EMBL/GenBank/DDBJ databases">
        <authorList>
            <person name="Chiriac C."/>
            <person name="Salcher M."/>
            <person name="Ghai R."/>
            <person name="Kavagutti S V."/>
        </authorList>
    </citation>
    <scope>NUCLEOTIDE SEQUENCE</scope>
</reference>
<organism evidence="1">
    <name type="scientific">uncultured Caudovirales phage</name>
    <dbReference type="NCBI Taxonomy" id="2100421"/>
    <lineage>
        <taxon>Viruses</taxon>
        <taxon>Duplodnaviria</taxon>
        <taxon>Heunggongvirae</taxon>
        <taxon>Uroviricota</taxon>
        <taxon>Caudoviricetes</taxon>
        <taxon>Peduoviridae</taxon>
        <taxon>Maltschvirus</taxon>
        <taxon>Maltschvirus maltsch</taxon>
    </lineage>
</organism>
<dbReference type="InterPro" id="IPR023366">
    <property type="entry name" value="ATP_synth_asu-like_sf"/>
</dbReference>
<dbReference type="Gene3D" id="2.40.30.20">
    <property type="match status" value="2"/>
</dbReference>
<gene>
    <name evidence="1" type="ORF">UFOVP193_49</name>
</gene>
<protein>
    <submittedName>
        <fullName evidence="1">Uncharacterized protein</fullName>
    </submittedName>
</protein>
<name>A0A6J7WJI2_9CAUD</name>
<dbReference type="EMBL" id="LR798240">
    <property type="protein sequence ID" value="CAB5214272.1"/>
    <property type="molecule type" value="Genomic_DNA"/>
</dbReference>
<evidence type="ECO:0000313" key="1">
    <source>
        <dbReference type="EMBL" id="CAB5214272.1"/>
    </source>
</evidence>